<proteinExistence type="predicted"/>
<reference evidence="2" key="1">
    <citation type="submission" date="2023-06" db="EMBL/GenBank/DDBJ databases">
        <title>Genome-scale phylogeny and comparative genomics of the fungal order Sordariales.</title>
        <authorList>
            <consortium name="Lawrence Berkeley National Laboratory"/>
            <person name="Hensen N."/>
            <person name="Bonometti L."/>
            <person name="Westerberg I."/>
            <person name="Brannstrom I.O."/>
            <person name="Guillou S."/>
            <person name="Cros-Aarteil S."/>
            <person name="Calhoun S."/>
            <person name="Haridas S."/>
            <person name="Kuo A."/>
            <person name="Mondo S."/>
            <person name="Pangilinan J."/>
            <person name="Riley R."/>
            <person name="LaButti K."/>
            <person name="Andreopoulos B."/>
            <person name="Lipzen A."/>
            <person name="Chen C."/>
            <person name="Yanf M."/>
            <person name="Daum C."/>
            <person name="Ng V."/>
            <person name="Clum A."/>
            <person name="Steindorff A."/>
            <person name="Ohm R."/>
            <person name="Martin F."/>
            <person name="Silar P."/>
            <person name="Natvig D."/>
            <person name="Lalanne C."/>
            <person name="Gautier V."/>
            <person name="Ament-velasquez S.L."/>
            <person name="Kruys A."/>
            <person name="Hutchinson M.I."/>
            <person name="Powell A.J."/>
            <person name="Barry K."/>
            <person name="Miller A.N."/>
            <person name="Grigoriev I.V."/>
            <person name="Debuchy R."/>
            <person name="Gladieux P."/>
            <person name="Thoren M.H."/>
            <person name="Johannesson H."/>
        </authorList>
    </citation>
    <scope>NUCLEOTIDE SEQUENCE</scope>
    <source>
        <strain evidence="2">SMH3187-1</strain>
    </source>
</reference>
<feature type="compositionally biased region" description="Low complexity" evidence="1">
    <location>
        <begin position="1"/>
        <end position="16"/>
    </location>
</feature>
<evidence type="ECO:0000313" key="2">
    <source>
        <dbReference type="EMBL" id="KAK0745578.1"/>
    </source>
</evidence>
<dbReference type="EMBL" id="JAUKUD010000004">
    <property type="protein sequence ID" value="KAK0745578.1"/>
    <property type="molecule type" value="Genomic_DNA"/>
</dbReference>
<feature type="compositionally biased region" description="Low complexity" evidence="1">
    <location>
        <begin position="24"/>
        <end position="51"/>
    </location>
</feature>
<protein>
    <submittedName>
        <fullName evidence="2">Uncharacterized protein</fullName>
    </submittedName>
</protein>
<organism evidence="2 3">
    <name type="scientific">Schizothecium vesticola</name>
    <dbReference type="NCBI Taxonomy" id="314040"/>
    <lineage>
        <taxon>Eukaryota</taxon>
        <taxon>Fungi</taxon>
        <taxon>Dikarya</taxon>
        <taxon>Ascomycota</taxon>
        <taxon>Pezizomycotina</taxon>
        <taxon>Sordariomycetes</taxon>
        <taxon>Sordariomycetidae</taxon>
        <taxon>Sordariales</taxon>
        <taxon>Schizotheciaceae</taxon>
        <taxon>Schizothecium</taxon>
    </lineage>
</organism>
<comment type="caution">
    <text evidence="2">The sequence shown here is derived from an EMBL/GenBank/DDBJ whole genome shotgun (WGS) entry which is preliminary data.</text>
</comment>
<evidence type="ECO:0000313" key="3">
    <source>
        <dbReference type="Proteomes" id="UP001172155"/>
    </source>
</evidence>
<evidence type="ECO:0000256" key="1">
    <source>
        <dbReference type="SAM" id="MobiDB-lite"/>
    </source>
</evidence>
<dbReference type="Proteomes" id="UP001172155">
    <property type="component" value="Unassembled WGS sequence"/>
</dbReference>
<feature type="region of interest" description="Disordered" evidence="1">
    <location>
        <begin position="1"/>
        <end position="51"/>
    </location>
</feature>
<accession>A0AA40EU28</accession>
<name>A0AA40EU28_9PEZI</name>
<keyword evidence="3" id="KW-1185">Reference proteome</keyword>
<dbReference type="AlphaFoldDB" id="A0AA40EU28"/>
<sequence>MPASSPGAVARPVTRARAAEREAASASSGVAGVGEPVGKSSAISSSWAPSAPNRLPTIQESALVPLRAGAARPSGVVAVCLHAAPSAHISPAGSPLHLAEPGLSTSRAAERGAAAGSRVVESSIIPSFLAPSATVTTPPVAGSGAPIPDVEALDGLLPAFGAMSATAQQKVLATLFWKMSAAAQEELLAT</sequence>
<gene>
    <name evidence="2" type="ORF">B0T18DRAFT_428707</name>
</gene>